<dbReference type="AlphaFoldDB" id="A0A0K1QF75"/>
<protein>
    <submittedName>
        <fullName evidence="1">Uncharacterized protein</fullName>
    </submittedName>
</protein>
<evidence type="ECO:0000313" key="1">
    <source>
        <dbReference type="EMBL" id="AKV04426.1"/>
    </source>
</evidence>
<sequence length="132" mass="14569">MSAVANGMTQVQMRGAAPIPVGHRVEVRVFYGRSNEGLFGGGDPVPVFDRPLITDLDTGVRYGQFEHFHPPISGYGPGLLPLSHSPMTDLREHSRWYGKIVVCNVVFTGFREKEIQTTFLIEPSAPPSPGYR</sequence>
<evidence type="ECO:0000313" key="2">
    <source>
        <dbReference type="Proteomes" id="UP000064967"/>
    </source>
</evidence>
<keyword evidence="2" id="KW-1185">Reference proteome</keyword>
<dbReference type="STRING" id="1391654.AKJ09_11089"/>
<gene>
    <name evidence="1" type="ORF">AKJ09_11089</name>
</gene>
<proteinExistence type="predicted"/>
<name>A0A0K1QF75_9BACT</name>
<dbReference type="Proteomes" id="UP000064967">
    <property type="component" value="Chromosome"/>
</dbReference>
<accession>A0A0K1QF75</accession>
<dbReference type="KEGG" id="llu:AKJ09_11089"/>
<organism evidence="1 2">
    <name type="scientific">Labilithrix luteola</name>
    <dbReference type="NCBI Taxonomy" id="1391654"/>
    <lineage>
        <taxon>Bacteria</taxon>
        <taxon>Pseudomonadati</taxon>
        <taxon>Myxococcota</taxon>
        <taxon>Polyangia</taxon>
        <taxon>Polyangiales</taxon>
        <taxon>Labilitrichaceae</taxon>
        <taxon>Labilithrix</taxon>
    </lineage>
</organism>
<dbReference type="EMBL" id="CP012333">
    <property type="protein sequence ID" value="AKV04426.1"/>
    <property type="molecule type" value="Genomic_DNA"/>
</dbReference>
<reference evidence="1 2" key="1">
    <citation type="submission" date="2015-08" db="EMBL/GenBank/DDBJ databases">
        <authorList>
            <person name="Babu N.S."/>
            <person name="Beckwith C.J."/>
            <person name="Beseler K.G."/>
            <person name="Brison A."/>
            <person name="Carone J.V."/>
            <person name="Caskin T.P."/>
            <person name="Diamond M."/>
            <person name="Durham M.E."/>
            <person name="Foxe J.M."/>
            <person name="Go M."/>
            <person name="Henderson B.A."/>
            <person name="Jones I.B."/>
            <person name="McGettigan J.A."/>
            <person name="Micheletti S.J."/>
            <person name="Nasrallah M.E."/>
            <person name="Ortiz D."/>
            <person name="Piller C.R."/>
            <person name="Privatt S.R."/>
            <person name="Schneider S.L."/>
            <person name="Sharp S."/>
            <person name="Smith T.C."/>
            <person name="Stanton J.D."/>
            <person name="Ullery H.E."/>
            <person name="Wilson R.J."/>
            <person name="Serrano M.G."/>
            <person name="Buck G."/>
            <person name="Lee V."/>
            <person name="Wang Y."/>
            <person name="Carvalho R."/>
            <person name="Voegtly L."/>
            <person name="Shi R."/>
            <person name="Duckworth R."/>
            <person name="Johnson A."/>
            <person name="Loviza R."/>
            <person name="Walstead R."/>
            <person name="Shah Z."/>
            <person name="Kiflezghi M."/>
            <person name="Wade K."/>
            <person name="Ball S.L."/>
            <person name="Bradley K.W."/>
            <person name="Asai D.J."/>
            <person name="Bowman C.A."/>
            <person name="Russell D.A."/>
            <person name="Pope W.H."/>
            <person name="Jacobs-Sera D."/>
            <person name="Hendrix R.W."/>
            <person name="Hatfull G.F."/>
        </authorList>
    </citation>
    <scope>NUCLEOTIDE SEQUENCE [LARGE SCALE GENOMIC DNA]</scope>
    <source>
        <strain evidence="1 2">DSM 27648</strain>
    </source>
</reference>